<dbReference type="PROSITE" id="PS51379">
    <property type="entry name" value="4FE4S_FER_2"/>
    <property type="match status" value="2"/>
</dbReference>
<dbReference type="NCBIfam" id="TIGR03379">
    <property type="entry name" value="glycerol3P_GlpC"/>
    <property type="match status" value="1"/>
</dbReference>
<keyword evidence="5" id="KW-0411">Iron-sulfur</keyword>
<evidence type="ECO:0000259" key="6">
    <source>
        <dbReference type="PROSITE" id="PS51379"/>
    </source>
</evidence>
<dbReference type="Proteomes" id="UP000663069">
    <property type="component" value="Chromosome"/>
</dbReference>
<accession>A0ABX6UUF7</accession>
<dbReference type="InterPro" id="IPR017896">
    <property type="entry name" value="4Fe4S_Fe-S-bd"/>
</dbReference>
<dbReference type="Pfam" id="PF02754">
    <property type="entry name" value="CCG"/>
    <property type="match status" value="2"/>
</dbReference>
<organism evidence="7 8">
    <name type="scientific">Rodentibacter haemolyticus</name>
    <dbReference type="NCBI Taxonomy" id="2778911"/>
    <lineage>
        <taxon>Bacteria</taxon>
        <taxon>Pseudomonadati</taxon>
        <taxon>Pseudomonadota</taxon>
        <taxon>Gammaproteobacteria</taxon>
        <taxon>Pasteurellales</taxon>
        <taxon>Pasteurellaceae</taxon>
        <taxon>Rodentibacter</taxon>
    </lineage>
</organism>
<feature type="domain" description="4Fe-4S ferredoxin-type" evidence="6">
    <location>
        <begin position="67"/>
        <end position="93"/>
    </location>
</feature>
<dbReference type="PROSITE" id="PS00198">
    <property type="entry name" value="4FE4S_FER_1"/>
    <property type="match status" value="2"/>
</dbReference>
<dbReference type="Pfam" id="PF13183">
    <property type="entry name" value="Fer4_8"/>
    <property type="match status" value="1"/>
</dbReference>
<evidence type="ECO:0000256" key="5">
    <source>
        <dbReference type="ARBA" id="ARBA00023014"/>
    </source>
</evidence>
<feature type="domain" description="4Fe-4S ferredoxin-type" evidence="6">
    <location>
        <begin position="21"/>
        <end position="53"/>
    </location>
</feature>
<keyword evidence="1" id="KW-0004">4Fe-4S</keyword>
<dbReference type="NCBIfam" id="NF008369">
    <property type="entry name" value="PRK11168.1"/>
    <property type="match status" value="1"/>
</dbReference>
<dbReference type="EMBL" id="CP063056">
    <property type="protein sequence ID" value="QPB41615.1"/>
    <property type="molecule type" value="Genomic_DNA"/>
</dbReference>
<dbReference type="InterPro" id="IPR004017">
    <property type="entry name" value="Cys_rich_dom"/>
</dbReference>
<keyword evidence="2" id="KW-0479">Metal-binding</keyword>
<protein>
    <submittedName>
        <fullName evidence="7">Anaerobic glycerol-3-phosphate dehydrogenase subunit C</fullName>
        <ecNumber evidence="7">1.1.5.3</ecNumber>
    </submittedName>
</protein>
<evidence type="ECO:0000256" key="2">
    <source>
        <dbReference type="ARBA" id="ARBA00022723"/>
    </source>
</evidence>
<evidence type="ECO:0000313" key="8">
    <source>
        <dbReference type="Proteomes" id="UP000663069"/>
    </source>
</evidence>
<dbReference type="GO" id="GO:0004368">
    <property type="term" value="F:glycerol-3-phosphate dehydrogenase (quinone) activity"/>
    <property type="evidence" value="ECO:0007669"/>
    <property type="project" value="UniProtKB-EC"/>
</dbReference>
<keyword evidence="3" id="KW-0677">Repeat</keyword>
<dbReference type="PANTHER" id="PTHR32479">
    <property type="entry name" value="GLYCOLATE OXIDASE IRON-SULFUR SUBUNIT"/>
    <property type="match status" value="1"/>
</dbReference>
<evidence type="ECO:0000256" key="4">
    <source>
        <dbReference type="ARBA" id="ARBA00023004"/>
    </source>
</evidence>
<evidence type="ECO:0000256" key="3">
    <source>
        <dbReference type="ARBA" id="ARBA00022737"/>
    </source>
</evidence>
<dbReference type="EC" id="1.1.5.3" evidence="7"/>
<dbReference type="Gene3D" id="1.10.1060.10">
    <property type="entry name" value="Alpha-helical ferredoxin"/>
    <property type="match status" value="1"/>
</dbReference>
<reference evidence="7 8" key="1">
    <citation type="submission" date="2020-10" db="EMBL/GenBank/DDBJ databases">
        <title>Genome Sequencing of Rodentibacter spp. strain DSM111151.</title>
        <authorList>
            <person name="Benga L."/>
            <person name="Lautwein T."/>
        </authorList>
    </citation>
    <scope>NUCLEOTIDE SEQUENCE [LARGE SCALE GENOMIC DNA]</scope>
    <source>
        <strain evidence="7 8">DSM 111151</strain>
    </source>
</reference>
<dbReference type="PANTHER" id="PTHR32479:SF19">
    <property type="entry name" value="ANAEROBIC GLYCEROL-3-PHOSPHATE DEHYDROGENASE SUBUNIT C"/>
    <property type="match status" value="1"/>
</dbReference>
<dbReference type="InterPro" id="IPR009051">
    <property type="entry name" value="Helical_ferredxn"/>
</dbReference>
<evidence type="ECO:0000256" key="1">
    <source>
        <dbReference type="ARBA" id="ARBA00022485"/>
    </source>
</evidence>
<name>A0ABX6UUF7_9PAST</name>
<gene>
    <name evidence="7" type="primary">glpC</name>
    <name evidence="7" type="ORF">IHV77_06605</name>
</gene>
<sequence>MAMNIQRLIDSAKQSLNSPASHQYIDESFESCIKCTACTAVCPVSRNNPLYPGPKQSGPDGERLRLKSAELYDEALKYCTNCKRCEVACPSDVKIGDLIVRARNNHLAQQKKPLMHKLRDAILSNTDMMGKLNTPLAPIVNTITGLSATKFVLEKTLNISKKRTLPKYSFGTFRSWYMKNALEEQKKFERKVAYFHGCYVNYNNPQLGKAFLKVFNAMNIGVMLLVKEKCCGLPLSVNGFPERARNIAQFNTDYIGKMVDENGLEVISEASSCALNLRDEYHHILGIDNAKVRPHIHMVTPFLYQLFKEGKTLPLKPLKLRVAYHTACHVEKAGWAPYTLEVLKQIPNLEIIMLPSQCCGIAGTYGFKTENYDVSQSIGKHLFEYINEGGFDFVISECQTCKWQIDMSSNVTCIHPLTLLCMSMEA</sequence>
<evidence type="ECO:0000313" key="7">
    <source>
        <dbReference type="EMBL" id="QPB41615.1"/>
    </source>
</evidence>
<proteinExistence type="predicted"/>
<dbReference type="SUPFAM" id="SSF46548">
    <property type="entry name" value="alpha-helical ferredoxin"/>
    <property type="match status" value="1"/>
</dbReference>
<keyword evidence="7" id="KW-0560">Oxidoreductase</keyword>
<dbReference type="InterPro" id="IPR017900">
    <property type="entry name" value="4Fe4S_Fe_S_CS"/>
</dbReference>
<keyword evidence="8" id="KW-1185">Reference proteome</keyword>
<keyword evidence="4" id="KW-0408">Iron</keyword>
<dbReference type="InterPro" id="IPR017753">
    <property type="entry name" value="G3P_DH_GlpC_su"/>
</dbReference>
<dbReference type="RefSeq" id="WP_194811213.1">
    <property type="nucleotide sequence ID" value="NZ_CP063056.1"/>
</dbReference>